<comment type="caution">
    <text evidence="1">The sequence shown here is derived from an EMBL/GenBank/DDBJ whole genome shotgun (WGS) entry which is preliminary data.</text>
</comment>
<evidence type="ECO:0000313" key="2">
    <source>
        <dbReference type="Proteomes" id="UP000053095"/>
    </source>
</evidence>
<evidence type="ECO:0000313" key="1">
    <source>
        <dbReference type="EMBL" id="GAM44006.1"/>
    </source>
</evidence>
<proteinExistence type="predicted"/>
<keyword evidence="2" id="KW-1185">Reference proteome</keyword>
<accession>A0A6V8HQG1</accession>
<dbReference type="EMBL" id="DF933856">
    <property type="protein sequence ID" value="GAM44006.1"/>
    <property type="molecule type" value="Genomic_DNA"/>
</dbReference>
<dbReference type="AlphaFoldDB" id="A0A6V8HQG1"/>
<reference evidence="2" key="1">
    <citation type="journal article" date="2015" name="Genome Announc.">
        <title>Draft genome sequence of Talaromyces cellulolyticus strain Y-94, a source of lignocellulosic biomass-degrading enzymes.</title>
        <authorList>
            <person name="Fujii T."/>
            <person name="Koike H."/>
            <person name="Sawayama S."/>
            <person name="Yano S."/>
            <person name="Inoue H."/>
        </authorList>
    </citation>
    <scope>NUCLEOTIDE SEQUENCE [LARGE SCALE GENOMIC DNA]</scope>
    <source>
        <strain evidence="2">Y-94</strain>
    </source>
</reference>
<dbReference type="Proteomes" id="UP000053095">
    <property type="component" value="Unassembled WGS sequence"/>
</dbReference>
<name>A0A6V8HQG1_TALPI</name>
<organism evidence="1 2">
    <name type="scientific">Talaromyces pinophilus</name>
    <name type="common">Penicillium pinophilum</name>
    <dbReference type="NCBI Taxonomy" id="128442"/>
    <lineage>
        <taxon>Eukaryota</taxon>
        <taxon>Fungi</taxon>
        <taxon>Dikarya</taxon>
        <taxon>Ascomycota</taxon>
        <taxon>Pezizomycotina</taxon>
        <taxon>Eurotiomycetes</taxon>
        <taxon>Eurotiomycetidae</taxon>
        <taxon>Eurotiales</taxon>
        <taxon>Trichocomaceae</taxon>
        <taxon>Talaromyces</taxon>
        <taxon>Talaromyces sect. Talaromyces</taxon>
    </lineage>
</organism>
<sequence length="159" mass="18352">MNQQVPRRTNAPAQIMQSKQKLLEALLSKSHECNTLAQKNSTFRLQLQRTLVSRSPVSWMPESRFQADNLSMIRHIKGLHEEQGNLRKEIEIRQEIHHKPKKGIDRFEGEDPSCPSLPRFDVDNLKVFLRTAQFDAGFDLDSSRIGNDMVEECQTENGH</sequence>
<protein>
    <submittedName>
        <fullName evidence="1">Uncharacterized protein</fullName>
    </submittedName>
</protein>
<gene>
    <name evidence="1" type="ORF">TCE0_060f19279</name>
</gene>